<dbReference type="Pfam" id="PF10441">
    <property type="entry name" value="Urb2"/>
    <property type="match status" value="1"/>
</dbReference>
<sequence length="498" mass="56246">MARSLENHYKNDIACTTAFAALFEMSLTHFSRHRDELPDSLKPAGLDTTRQYHLQSILNCLDGLDETSLTEPERRHSCGVNLECLAGYSDLLAIHPNLREISGRLFSGDGPFQTLKALDHHEKFDRAEITYKDCCSIEYLAVCLAKVELRLYTYDYNLHPNLAYESELLKNLHSRHEMNNLLGHFKDAIPSLSLQSKKELCFDFHIDPKEYLDYSHLLRIQIGILSLGGNANPRPLSNRLTVHNPDQQVEELNDDLSRLLVLLCRGLSRRIGFPECMLSMQCINMLLQNHTRVISQWHIDELLAAIAVKASNLDTQTEKNSGKLYIGLCRLFGTILAVHRAKIGGRYHLVVLTLQALLRCLFVPYKDSEAVGRESSTFGESHAAAYGRILTMICDPTVSSVTRSRNRLRLELNDKTKKARSIAGQHLPYLIMEFCGCQLTGRLLPGMRAALNVGLYAVLAVISPDIMRTMNAAMDSSSRSVFKALYDDYRRFGKWNGG</sequence>
<dbReference type="OrthoDB" id="160374at2759"/>
<name>A0A8H6L0Q0_9LECA</name>
<dbReference type="GO" id="GO:0042254">
    <property type="term" value="P:ribosome biogenesis"/>
    <property type="evidence" value="ECO:0007669"/>
    <property type="project" value="TreeGrafter"/>
</dbReference>
<evidence type="ECO:0000313" key="3">
    <source>
        <dbReference type="Proteomes" id="UP000578531"/>
    </source>
</evidence>
<comment type="caution">
    <text evidence="2">The sequence shown here is derived from an EMBL/GenBank/DDBJ whole genome shotgun (WGS) entry which is preliminary data.</text>
</comment>
<dbReference type="Proteomes" id="UP000578531">
    <property type="component" value="Unassembled WGS sequence"/>
</dbReference>
<dbReference type="InterPro" id="IPR052609">
    <property type="entry name" value="Ribosome_Biogenesis_Reg"/>
</dbReference>
<feature type="domain" description="Nucleolar 27S pre-rRNA processing Urb2/Npa2 C-terminal" evidence="1">
    <location>
        <begin position="280"/>
        <end position="497"/>
    </location>
</feature>
<proteinExistence type="predicted"/>
<reference evidence="2 3" key="1">
    <citation type="journal article" date="2020" name="Genomics">
        <title>Complete, high-quality genomes from long-read metagenomic sequencing of two wolf lichen thalli reveals enigmatic genome architecture.</title>
        <authorList>
            <person name="McKenzie S.K."/>
            <person name="Walston R.F."/>
            <person name="Allen J.L."/>
        </authorList>
    </citation>
    <scope>NUCLEOTIDE SEQUENCE [LARGE SCALE GENOMIC DNA]</scope>
    <source>
        <strain evidence="2">WasteWater2</strain>
    </source>
</reference>
<dbReference type="EMBL" id="JACCJC010000059">
    <property type="protein sequence ID" value="KAF6231209.1"/>
    <property type="molecule type" value="Genomic_DNA"/>
</dbReference>
<keyword evidence="3" id="KW-1185">Reference proteome</keyword>
<dbReference type="GeneID" id="59292187"/>
<dbReference type="InterPro" id="IPR018849">
    <property type="entry name" value="Urb2/Npa2_C"/>
</dbReference>
<organism evidence="2 3">
    <name type="scientific">Letharia columbiana</name>
    <dbReference type="NCBI Taxonomy" id="112416"/>
    <lineage>
        <taxon>Eukaryota</taxon>
        <taxon>Fungi</taxon>
        <taxon>Dikarya</taxon>
        <taxon>Ascomycota</taxon>
        <taxon>Pezizomycotina</taxon>
        <taxon>Lecanoromycetes</taxon>
        <taxon>OSLEUM clade</taxon>
        <taxon>Lecanoromycetidae</taxon>
        <taxon>Lecanorales</taxon>
        <taxon>Lecanorineae</taxon>
        <taxon>Parmeliaceae</taxon>
        <taxon>Letharia</taxon>
    </lineage>
</organism>
<protein>
    <recommendedName>
        <fullName evidence="1">Nucleolar 27S pre-rRNA processing Urb2/Npa2 C-terminal domain-containing protein</fullName>
    </recommendedName>
</protein>
<dbReference type="AlphaFoldDB" id="A0A8H6L0Q0"/>
<accession>A0A8H6L0Q0</accession>
<evidence type="ECO:0000313" key="2">
    <source>
        <dbReference type="EMBL" id="KAF6231209.1"/>
    </source>
</evidence>
<dbReference type="GO" id="GO:0005730">
    <property type="term" value="C:nucleolus"/>
    <property type="evidence" value="ECO:0007669"/>
    <property type="project" value="TreeGrafter"/>
</dbReference>
<dbReference type="RefSeq" id="XP_037160642.1">
    <property type="nucleotide sequence ID" value="XM_037312426.1"/>
</dbReference>
<evidence type="ECO:0000259" key="1">
    <source>
        <dbReference type="Pfam" id="PF10441"/>
    </source>
</evidence>
<dbReference type="PANTHER" id="PTHR15682">
    <property type="entry name" value="UNHEALTHY RIBOSOME BIOGENESIS PROTEIN 2 HOMOLOG"/>
    <property type="match status" value="1"/>
</dbReference>
<gene>
    <name evidence="2" type="ORF">HO173_010541</name>
</gene>
<dbReference type="PANTHER" id="PTHR15682:SF2">
    <property type="entry name" value="UNHEALTHY RIBOSOME BIOGENESIS PROTEIN 2 HOMOLOG"/>
    <property type="match status" value="1"/>
</dbReference>